<name>A0ABV7D875_9PROT</name>
<proteinExistence type="predicted"/>
<keyword evidence="2" id="KW-1185">Reference proteome</keyword>
<gene>
    <name evidence="1" type="ORF">ACFOKA_13010</name>
</gene>
<evidence type="ECO:0000313" key="2">
    <source>
        <dbReference type="Proteomes" id="UP001595444"/>
    </source>
</evidence>
<dbReference type="RefSeq" id="WP_194213530.1">
    <property type="nucleotide sequence ID" value="NZ_CP061205.1"/>
</dbReference>
<sequence>MDKTSIVKDGKTYVEGTIVSYDVTRKYIVGLRLKLQPVVCGDTQNTMVTNTKMYFVLNKANGNLIHYTSEEKFKAKLTELDIADDVELDYSQLDFVWKYESTGYNYSAYRRSCQPK</sequence>
<dbReference type="Proteomes" id="UP001595444">
    <property type="component" value="Unassembled WGS sequence"/>
</dbReference>
<reference evidence="2" key="1">
    <citation type="journal article" date="2019" name="Int. J. Syst. Evol. Microbiol.">
        <title>The Global Catalogue of Microorganisms (GCM) 10K type strain sequencing project: providing services to taxonomists for standard genome sequencing and annotation.</title>
        <authorList>
            <consortium name="The Broad Institute Genomics Platform"/>
            <consortium name="The Broad Institute Genome Sequencing Center for Infectious Disease"/>
            <person name="Wu L."/>
            <person name="Ma J."/>
        </authorList>
    </citation>
    <scope>NUCLEOTIDE SEQUENCE [LARGE SCALE GENOMIC DNA]</scope>
    <source>
        <strain evidence="2">KCTC 62164</strain>
    </source>
</reference>
<protein>
    <submittedName>
        <fullName evidence="1">Uncharacterized protein</fullName>
    </submittedName>
</protein>
<accession>A0ABV7D875</accession>
<evidence type="ECO:0000313" key="1">
    <source>
        <dbReference type="EMBL" id="MFC3052827.1"/>
    </source>
</evidence>
<comment type="caution">
    <text evidence="1">The sequence shown here is derived from an EMBL/GenBank/DDBJ whole genome shotgun (WGS) entry which is preliminary data.</text>
</comment>
<dbReference type="EMBL" id="JBHRSL010000010">
    <property type="protein sequence ID" value="MFC3052827.1"/>
    <property type="molecule type" value="Genomic_DNA"/>
</dbReference>
<organism evidence="1 2">
    <name type="scientific">Kordiimonas pumila</name>
    <dbReference type="NCBI Taxonomy" id="2161677"/>
    <lineage>
        <taxon>Bacteria</taxon>
        <taxon>Pseudomonadati</taxon>
        <taxon>Pseudomonadota</taxon>
        <taxon>Alphaproteobacteria</taxon>
        <taxon>Kordiimonadales</taxon>
        <taxon>Kordiimonadaceae</taxon>
        <taxon>Kordiimonas</taxon>
    </lineage>
</organism>